<gene>
    <name evidence="1" type="ORF">EJ903_21410</name>
</gene>
<dbReference type="OrthoDB" id="9948302at2"/>
<proteinExistence type="predicted"/>
<accession>A0A3S0HXI5</accession>
<dbReference type="Proteomes" id="UP000277007">
    <property type="component" value="Unassembled WGS sequence"/>
</dbReference>
<reference evidence="1 2" key="1">
    <citation type="submission" date="2018-12" db="EMBL/GenBank/DDBJ databases">
        <authorList>
            <person name="Yang Y."/>
        </authorList>
    </citation>
    <scope>NUCLEOTIDE SEQUENCE [LARGE SCALE GENOMIC DNA]</scope>
    <source>
        <strain evidence="1 2">L-25-5w-1</strain>
    </source>
</reference>
<evidence type="ECO:0000313" key="2">
    <source>
        <dbReference type="Proteomes" id="UP000277007"/>
    </source>
</evidence>
<dbReference type="RefSeq" id="WP_126619282.1">
    <property type="nucleotide sequence ID" value="NZ_JBHUCY010000066.1"/>
</dbReference>
<dbReference type="AlphaFoldDB" id="A0A3S0HXI5"/>
<keyword evidence="2" id="KW-1185">Reference proteome</keyword>
<dbReference type="EMBL" id="RXMA01000027">
    <property type="protein sequence ID" value="RTR16155.1"/>
    <property type="molecule type" value="Genomic_DNA"/>
</dbReference>
<comment type="caution">
    <text evidence="1">The sequence shown here is derived from an EMBL/GenBank/DDBJ whole genome shotgun (WGS) entry which is preliminary data.</text>
</comment>
<sequence length="133" mass="13268">MEIMSLLSALLADYPDLLTNILLAIGLASVADAILPVPAPSSPWYRARRALSTLASNVGKARTAIFSGGASAGVIGAAAIVGSLAQPISGSVCDGPHEAIRDVLDRLDPADPVAYAAGLAQIAELASGAAHPG</sequence>
<name>A0A3S0HXI5_9PROT</name>
<evidence type="ECO:0000313" key="1">
    <source>
        <dbReference type="EMBL" id="RTR16155.1"/>
    </source>
</evidence>
<protein>
    <submittedName>
        <fullName evidence="1">Uncharacterized protein</fullName>
    </submittedName>
</protein>
<organism evidence="1 2">
    <name type="scientific">Azospirillum griseum</name>
    <dbReference type="NCBI Taxonomy" id="2496639"/>
    <lineage>
        <taxon>Bacteria</taxon>
        <taxon>Pseudomonadati</taxon>
        <taxon>Pseudomonadota</taxon>
        <taxon>Alphaproteobacteria</taxon>
        <taxon>Rhodospirillales</taxon>
        <taxon>Azospirillaceae</taxon>
        <taxon>Azospirillum</taxon>
    </lineage>
</organism>